<evidence type="ECO:0000256" key="3">
    <source>
        <dbReference type="PIRSR" id="PIRSR618191-1"/>
    </source>
</evidence>
<evidence type="ECO:0000259" key="5">
    <source>
        <dbReference type="Pfam" id="PF01361"/>
    </source>
</evidence>
<dbReference type="NCBIfam" id="NF002571">
    <property type="entry name" value="PRK02220.1"/>
    <property type="match status" value="1"/>
</dbReference>
<dbReference type="Pfam" id="PF01361">
    <property type="entry name" value="Tautomerase"/>
    <property type="match status" value="1"/>
</dbReference>
<dbReference type="SUPFAM" id="SSF55331">
    <property type="entry name" value="Tautomerase/MIF"/>
    <property type="match status" value="1"/>
</dbReference>
<dbReference type="GO" id="GO:0016853">
    <property type="term" value="F:isomerase activity"/>
    <property type="evidence" value="ECO:0007669"/>
    <property type="project" value="UniProtKB-UniRule"/>
</dbReference>
<dbReference type="Gene3D" id="3.30.429.10">
    <property type="entry name" value="Macrophage Migration Inhibitory Factor"/>
    <property type="match status" value="1"/>
</dbReference>
<evidence type="ECO:0000313" key="6">
    <source>
        <dbReference type="EMBL" id="SIS03780.1"/>
    </source>
</evidence>
<protein>
    <recommendedName>
        <fullName evidence="4">Tautomerase</fullName>
        <ecNumber evidence="4">5.3.2.-</ecNumber>
    </recommendedName>
</protein>
<feature type="domain" description="4-oxalocrotonate tautomerase-like" evidence="5">
    <location>
        <begin position="2"/>
        <end position="60"/>
    </location>
</feature>
<evidence type="ECO:0000256" key="1">
    <source>
        <dbReference type="ARBA" id="ARBA00006723"/>
    </source>
</evidence>
<dbReference type="RefSeq" id="WP_081395794.1">
    <property type="nucleotide sequence ID" value="NZ_FTMX01000010.1"/>
</dbReference>
<name>A0A9X8WMZ2_9BACI</name>
<feature type="active site" description="Proton acceptor; via imino nitrogen" evidence="3">
    <location>
        <position position="2"/>
    </location>
</feature>
<dbReference type="Proteomes" id="UP000185829">
    <property type="component" value="Unassembled WGS sequence"/>
</dbReference>
<comment type="caution">
    <text evidence="6">The sequence shown here is derived from an EMBL/GenBank/DDBJ whole genome shotgun (WGS) entry which is preliminary data.</text>
</comment>
<dbReference type="PANTHER" id="PTHR35530">
    <property type="entry name" value="TAUTOMERASE-RELATED"/>
    <property type="match status" value="1"/>
</dbReference>
<reference evidence="6 7" key="1">
    <citation type="submission" date="2017-01" db="EMBL/GenBank/DDBJ databases">
        <authorList>
            <person name="Varghese N."/>
            <person name="Submissions S."/>
        </authorList>
    </citation>
    <scope>NUCLEOTIDE SEQUENCE [LARGE SCALE GENOMIC DNA]</scope>
    <source>
        <strain evidence="6 7">RUG2-6</strain>
    </source>
</reference>
<organism evidence="6 7">
    <name type="scientific">Peribacillus simplex</name>
    <dbReference type="NCBI Taxonomy" id="1478"/>
    <lineage>
        <taxon>Bacteria</taxon>
        <taxon>Bacillati</taxon>
        <taxon>Bacillota</taxon>
        <taxon>Bacilli</taxon>
        <taxon>Bacillales</taxon>
        <taxon>Bacillaceae</taxon>
        <taxon>Peribacillus</taxon>
    </lineage>
</organism>
<proteinExistence type="inferred from homology"/>
<gene>
    <name evidence="6" type="ORF">SAMN05878482_11044</name>
</gene>
<evidence type="ECO:0000256" key="4">
    <source>
        <dbReference type="RuleBase" id="RU362032"/>
    </source>
</evidence>
<dbReference type="InterPro" id="IPR014347">
    <property type="entry name" value="Tautomerase/MIF_sf"/>
</dbReference>
<dbReference type="InterPro" id="IPR018191">
    <property type="entry name" value="4-OT"/>
</dbReference>
<sequence>MPFISVKVLEGKTKEQKRKFVKRMTKVVMETFEVDEDRVFIFIEDIKKDNYGKKGKLLSDFDLN</sequence>
<dbReference type="NCBIfam" id="TIGR00013">
    <property type="entry name" value="taut"/>
    <property type="match status" value="1"/>
</dbReference>
<evidence type="ECO:0000313" key="7">
    <source>
        <dbReference type="Proteomes" id="UP000185829"/>
    </source>
</evidence>
<dbReference type="PANTHER" id="PTHR35530:SF1">
    <property type="entry name" value="2-HYDROXYMUCONATE TAUTOMERASE"/>
    <property type="match status" value="1"/>
</dbReference>
<accession>A0A9X8WMZ2</accession>
<dbReference type="InterPro" id="IPR004370">
    <property type="entry name" value="4-OT-like_dom"/>
</dbReference>
<keyword evidence="2 4" id="KW-0413">Isomerase</keyword>
<dbReference type="AlphaFoldDB" id="A0A9X8WMZ2"/>
<evidence type="ECO:0000256" key="2">
    <source>
        <dbReference type="ARBA" id="ARBA00023235"/>
    </source>
</evidence>
<dbReference type="EC" id="5.3.2.-" evidence="4"/>
<comment type="similarity">
    <text evidence="1 4">Belongs to the 4-oxalocrotonate tautomerase family.</text>
</comment>
<dbReference type="EMBL" id="FTMX01000010">
    <property type="protein sequence ID" value="SIS03780.1"/>
    <property type="molecule type" value="Genomic_DNA"/>
</dbReference>